<feature type="transmembrane region" description="Helical" evidence="6">
    <location>
        <begin position="135"/>
        <end position="156"/>
    </location>
</feature>
<dbReference type="InterPro" id="IPR007248">
    <property type="entry name" value="Mpv17_PMP22"/>
</dbReference>
<organism evidence="7 8">
    <name type="scientific">Kluyveromyces marxianus</name>
    <name type="common">Yeast</name>
    <name type="synonym">Candida kefyr</name>
    <dbReference type="NCBI Taxonomy" id="4911"/>
    <lineage>
        <taxon>Eukaryota</taxon>
        <taxon>Fungi</taxon>
        <taxon>Dikarya</taxon>
        <taxon>Ascomycota</taxon>
        <taxon>Saccharomycotina</taxon>
        <taxon>Saccharomycetes</taxon>
        <taxon>Saccharomycetales</taxon>
        <taxon>Saccharomycetaceae</taxon>
        <taxon>Kluyveromyces</taxon>
    </lineage>
</organism>
<feature type="transmembrane region" description="Helical" evidence="6">
    <location>
        <begin position="51"/>
        <end position="69"/>
    </location>
</feature>
<dbReference type="PANTHER" id="PTHR11266">
    <property type="entry name" value="PEROXISOMAL MEMBRANE PROTEIN 2, PXMP2 MPV17"/>
    <property type="match status" value="1"/>
</dbReference>
<keyword evidence="8" id="KW-1185">Reference proteome</keyword>
<keyword evidence="3 6" id="KW-0812">Transmembrane</keyword>
<keyword evidence="4 6" id="KW-1133">Transmembrane helix</keyword>
<name>A0ABX6EMY0_KLUMA</name>
<dbReference type="PANTHER" id="PTHR11266:SF80">
    <property type="entry name" value="PEROXISOMAL MEMBRANE PROTEIN 2"/>
    <property type="match status" value="1"/>
</dbReference>
<evidence type="ECO:0000256" key="1">
    <source>
        <dbReference type="ARBA" id="ARBA00004141"/>
    </source>
</evidence>
<reference evidence="7 8" key="2">
    <citation type="submission" date="2019-11" db="EMBL/GenBank/DDBJ databases">
        <authorList>
            <person name="Lu H."/>
        </authorList>
    </citation>
    <scope>NUCLEOTIDE SEQUENCE [LARGE SCALE GENOMIC DNA]</scope>
    <source>
        <strain evidence="7 8">FIM1</strain>
    </source>
</reference>
<evidence type="ECO:0000256" key="4">
    <source>
        <dbReference type="ARBA" id="ARBA00022989"/>
    </source>
</evidence>
<protein>
    <submittedName>
        <fullName evidence="7">Peroxisomal membrane protein 2</fullName>
    </submittedName>
</protein>
<feature type="transmembrane region" description="Helical" evidence="6">
    <location>
        <begin position="162"/>
        <end position="181"/>
    </location>
</feature>
<evidence type="ECO:0000313" key="8">
    <source>
        <dbReference type="Proteomes" id="UP000422736"/>
    </source>
</evidence>
<sequence>MSSVVVKKYNIALRRSPILTKCITGAVLSALSELVSQWVSLSAEEKEKKLNWVKIGLMSLYGGLLNSPVNHFSYKWITNFTSRKVAVKWRAVVQLACSLGIVSPIQVFGLLCTLTSINVGKIDKKVLVNAIKSRYLPMLSSSLATSTIILSIAQKFLAPEKWSVFFSLAYAILGTGQNVYLKFQK</sequence>
<evidence type="ECO:0000256" key="6">
    <source>
        <dbReference type="RuleBase" id="RU363053"/>
    </source>
</evidence>
<reference evidence="7 8" key="1">
    <citation type="submission" date="2016-03" db="EMBL/GenBank/DDBJ databases">
        <title>How can Kluyveromyces marxianus grow so fast - potential evolutionary course in Saccharomyces Complex revealed by comparative genomics.</title>
        <authorList>
            <person name="Mo W."/>
            <person name="Lu W."/>
            <person name="Yang X."/>
            <person name="Qi J."/>
            <person name="Lv H."/>
        </authorList>
    </citation>
    <scope>NUCLEOTIDE SEQUENCE [LARGE SCALE GENOMIC DNA]</scope>
    <source>
        <strain evidence="7 8">FIM1</strain>
    </source>
</reference>
<keyword evidence="5 6" id="KW-0472">Membrane</keyword>
<accession>A0ABX6EMY0</accession>
<evidence type="ECO:0000256" key="3">
    <source>
        <dbReference type="ARBA" id="ARBA00022692"/>
    </source>
</evidence>
<dbReference type="EMBL" id="CP015054">
    <property type="protein sequence ID" value="QGN13534.1"/>
    <property type="molecule type" value="Genomic_DNA"/>
</dbReference>
<evidence type="ECO:0000313" key="7">
    <source>
        <dbReference type="EMBL" id="QGN13534.1"/>
    </source>
</evidence>
<evidence type="ECO:0000256" key="2">
    <source>
        <dbReference type="ARBA" id="ARBA00006824"/>
    </source>
</evidence>
<feature type="transmembrane region" description="Helical" evidence="6">
    <location>
        <begin position="89"/>
        <end position="114"/>
    </location>
</feature>
<dbReference type="Proteomes" id="UP000422736">
    <property type="component" value="Chromosome 1"/>
</dbReference>
<comment type="subcellular location">
    <subcellularLocation>
        <location evidence="1">Membrane</location>
        <topology evidence="1">Multi-pass membrane protein</topology>
    </subcellularLocation>
</comment>
<comment type="similarity">
    <text evidence="2 6">Belongs to the peroxisomal membrane protein PXMP2/4 family.</text>
</comment>
<evidence type="ECO:0000256" key="5">
    <source>
        <dbReference type="ARBA" id="ARBA00023136"/>
    </source>
</evidence>
<proteinExistence type="inferred from homology"/>
<gene>
    <name evidence="7" type="primary">PEX2</name>
    <name evidence="7" type="ORF">FIM1_174</name>
</gene>